<evidence type="ECO:0000256" key="4">
    <source>
        <dbReference type="ARBA" id="ARBA00022840"/>
    </source>
</evidence>
<evidence type="ECO:0000313" key="7">
    <source>
        <dbReference type="EMBL" id="MST54782.1"/>
    </source>
</evidence>
<dbReference type="GO" id="GO:0015807">
    <property type="term" value="P:L-amino acid transport"/>
    <property type="evidence" value="ECO:0007669"/>
    <property type="project" value="TreeGrafter"/>
</dbReference>
<dbReference type="CDD" id="cd03224">
    <property type="entry name" value="ABC_TM1139_LivF_branched"/>
    <property type="match status" value="1"/>
</dbReference>
<keyword evidence="3" id="KW-0547">Nucleotide-binding</keyword>
<evidence type="ECO:0000256" key="5">
    <source>
        <dbReference type="ARBA" id="ARBA00022970"/>
    </source>
</evidence>
<comment type="caution">
    <text evidence="7">The sequence shown here is derived from an EMBL/GenBank/DDBJ whole genome shotgun (WGS) entry which is preliminary data.</text>
</comment>
<dbReference type="GO" id="GO:0016887">
    <property type="term" value="F:ATP hydrolysis activity"/>
    <property type="evidence" value="ECO:0007669"/>
    <property type="project" value="InterPro"/>
</dbReference>
<dbReference type="SUPFAM" id="SSF52540">
    <property type="entry name" value="P-loop containing nucleoside triphosphate hydrolases"/>
    <property type="match status" value="1"/>
</dbReference>
<name>A0A6L5YB56_9BACT</name>
<evidence type="ECO:0000256" key="1">
    <source>
        <dbReference type="ARBA" id="ARBA00005417"/>
    </source>
</evidence>
<dbReference type="PROSITE" id="PS00211">
    <property type="entry name" value="ABC_TRANSPORTER_1"/>
    <property type="match status" value="1"/>
</dbReference>
<dbReference type="PANTHER" id="PTHR43820">
    <property type="entry name" value="HIGH-AFFINITY BRANCHED-CHAIN AMINO ACID TRANSPORT ATP-BINDING PROTEIN LIVF"/>
    <property type="match status" value="1"/>
</dbReference>
<feature type="domain" description="ABC transporter" evidence="6">
    <location>
        <begin position="2"/>
        <end position="234"/>
    </location>
</feature>
<evidence type="ECO:0000313" key="8">
    <source>
        <dbReference type="Proteomes" id="UP000473699"/>
    </source>
</evidence>
<dbReference type="Proteomes" id="UP000473699">
    <property type="component" value="Unassembled WGS sequence"/>
</dbReference>
<gene>
    <name evidence="7" type="ORF">FYJ74_01785</name>
</gene>
<proteinExistence type="inferred from homology"/>
<dbReference type="Pfam" id="PF00005">
    <property type="entry name" value="ABC_tran"/>
    <property type="match status" value="1"/>
</dbReference>
<dbReference type="InterPro" id="IPR027417">
    <property type="entry name" value="P-loop_NTPase"/>
</dbReference>
<protein>
    <submittedName>
        <fullName evidence="7">ABC transporter ATP-binding protein</fullName>
    </submittedName>
</protein>
<keyword evidence="5" id="KW-0029">Amino-acid transport</keyword>
<sequence>MLVIENLNVFYGMIHALKDVSFDLSAPGIYAIIGANGAGKSTLLKTIMGVVKPKTGSIKFYGKELVGKKAFEVVREGVVLCPEGRGIFKNVTVLDNLKAGAITADKSHLQMNIDKSFDLFPRLKERATQIAGTLSGGELQMLAIARSLMAEPRLLLLDEPSMGLAPNLVDLVFNTIEFIFNERRIPVIVVEQNAEASLEIAHKALVLEVGSVTLSGDSQDLLNSDEVRKKYLGV</sequence>
<keyword evidence="8" id="KW-1185">Reference proteome</keyword>
<dbReference type="PROSITE" id="PS50893">
    <property type="entry name" value="ABC_TRANSPORTER_2"/>
    <property type="match status" value="1"/>
</dbReference>
<evidence type="ECO:0000256" key="2">
    <source>
        <dbReference type="ARBA" id="ARBA00022448"/>
    </source>
</evidence>
<dbReference type="InterPro" id="IPR003593">
    <property type="entry name" value="AAA+_ATPase"/>
</dbReference>
<evidence type="ECO:0000259" key="6">
    <source>
        <dbReference type="PROSITE" id="PS50893"/>
    </source>
</evidence>
<dbReference type="GO" id="GO:0015658">
    <property type="term" value="F:branched-chain amino acid transmembrane transporter activity"/>
    <property type="evidence" value="ECO:0007669"/>
    <property type="project" value="TreeGrafter"/>
</dbReference>
<organism evidence="7 8">
    <name type="scientific">Pyramidobacter porci</name>
    <dbReference type="NCBI Taxonomy" id="2605789"/>
    <lineage>
        <taxon>Bacteria</taxon>
        <taxon>Thermotogati</taxon>
        <taxon>Synergistota</taxon>
        <taxon>Synergistia</taxon>
        <taxon>Synergistales</taxon>
        <taxon>Dethiosulfovibrionaceae</taxon>
        <taxon>Pyramidobacter</taxon>
    </lineage>
</organism>
<keyword evidence="2" id="KW-0813">Transport</keyword>
<dbReference type="PANTHER" id="PTHR43820:SF4">
    <property type="entry name" value="HIGH-AFFINITY BRANCHED-CHAIN AMINO ACID TRANSPORT ATP-BINDING PROTEIN LIVF"/>
    <property type="match status" value="1"/>
</dbReference>
<evidence type="ECO:0000256" key="3">
    <source>
        <dbReference type="ARBA" id="ARBA00022741"/>
    </source>
</evidence>
<dbReference type="InterPro" id="IPR003439">
    <property type="entry name" value="ABC_transporter-like_ATP-bd"/>
</dbReference>
<dbReference type="EMBL" id="VUNH01000001">
    <property type="protein sequence ID" value="MST54782.1"/>
    <property type="molecule type" value="Genomic_DNA"/>
</dbReference>
<dbReference type="RefSeq" id="WP_154527898.1">
    <property type="nucleotide sequence ID" value="NZ_VUNH01000001.1"/>
</dbReference>
<keyword evidence="4 7" id="KW-0067">ATP-binding</keyword>
<comment type="similarity">
    <text evidence="1">Belongs to the ABC transporter superfamily.</text>
</comment>
<dbReference type="InterPro" id="IPR017871">
    <property type="entry name" value="ABC_transporter-like_CS"/>
</dbReference>
<dbReference type="SMART" id="SM00382">
    <property type="entry name" value="AAA"/>
    <property type="match status" value="1"/>
</dbReference>
<dbReference type="Gene3D" id="3.40.50.300">
    <property type="entry name" value="P-loop containing nucleotide triphosphate hydrolases"/>
    <property type="match status" value="1"/>
</dbReference>
<dbReference type="InterPro" id="IPR052156">
    <property type="entry name" value="BCAA_Transport_ATP-bd_LivF"/>
</dbReference>
<dbReference type="GO" id="GO:0005524">
    <property type="term" value="F:ATP binding"/>
    <property type="evidence" value="ECO:0007669"/>
    <property type="project" value="UniProtKB-KW"/>
</dbReference>
<dbReference type="AlphaFoldDB" id="A0A6L5YB56"/>
<accession>A0A6L5YB56</accession>
<reference evidence="7 8" key="1">
    <citation type="submission" date="2019-08" db="EMBL/GenBank/DDBJ databases">
        <title>In-depth cultivation of the pig gut microbiome towards novel bacterial diversity and tailored functional studies.</title>
        <authorList>
            <person name="Wylensek D."/>
            <person name="Hitch T.C.A."/>
            <person name="Clavel T."/>
        </authorList>
    </citation>
    <scope>NUCLEOTIDE SEQUENCE [LARGE SCALE GENOMIC DNA]</scope>
    <source>
        <strain evidence="7 8">SM-530-WT-4B</strain>
    </source>
</reference>